<feature type="transmembrane region" description="Helical" evidence="1">
    <location>
        <begin position="25"/>
        <end position="45"/>
    </location>
</feature>
<feature type="transmembrane region" description="Helical" evidence="1">
    <location>
        <begin position="198"/>
        <end position="217"/>
    </location>
</feature>
<dbReference type="EMBL" id="BAAAHE010000007">
    <property type="protein sequence ID" value="GAA0608891.1"/>
    <property type="molecule type" value="Genomic_DNA"/>
</dbReference>
<organism evidence="2 3">
    <name type="scientific">Sporichthya brevicatena</name>
    <dbReference type="NCBI Taxonomy" id="171442"/>
    <lineage>
        <taxon>Bacteria</taxon>
        <taxon>Bacillati</taxon>
        <taxon>Actinomycetota</taxon>
        <taxon>Actinomycetes</taxon>
        <taxon>Sporichthyales</taxon>
        <taxon>Sporichthyaceae</taxon>
        <taxon>Sporichthya</taxon>
    </lineage>
</organism>
<feature type="transmembrane region" description="Helical" evidence="1">
    <location>
        <begin position="229"/>
        <end position="250"/>
    </location>
</feature>
<keyword evidence="3" id="KW-1185">Reference proteome</keyword>
<evidence type="ECO:0000313" key="2">
    <source>
        <dbReference type="EMBL" id="GAA0608891.1"/>
    </source>
</evidence>
<keyword evidence="1" id="KW-1133">Transmembrane helix</keyword>
<gene>
    <name evidence="2" type="ORF">GCM10009547_08620</name>
</gene>
<comment type="caution">
    <text evidence="2">The sequence shown here is derived from an EMBL/GenBank/DDBJ whole genome shotgun (WGS) entry which is preliminary data.</text>
</comment>
<dbReference type="Proteomes" id="UP001500957">
    <property type="component" value="Unassembled WGS sequence"/>
</dbReference>
<name>A0ABN1GCZ2_9ACTN</name>
<evidence type="ECO:0000313" key="3">
    <source>
        <dbReference type="Proteomes" id="UP001500957"/>
    </source>
</evidence>
<evidence type="ECO:0008006" key="4">
    <source>
        <dbReference type="Google" id="ProtNLM"/>
    </source>
</evidence>
<keyword evidence="1" id="KW-0472">Membrane</keyword>
<proteinExistence type="predicted"/>
<evidence type="ECO:0000256" key="1">
    <source>
        <dbReference type="SAM" id="Phobius"/>
    </source>
</evidence>
<dbReference type="RefSeq" id="WP_344601974.1">
    <property type="nucleotide sequence ID" value="NZ_BAAAHE010000007.1"/>
</dbReference>
<sequence>MIVAALPLERDITQIPTISPERAEAFTTGGVIVSALIVLFAFVELARRRSPLLLLCLVGSLGCSLSEPIWDALGGVRFFHGNHTAWTQFPDLAQPIHYPWWTMCTYTAFGGLACYAFYKAFATRSWRIFVGALIGQAVFNIFLEGFLLTSLYDYYGEQPWRVGTDFPLWWVPVNYGEMLAGFLLFLAIQYWGPAKGGLAAIPLVVCSFSAWELWAGWPTYAAINLDIPGGWRVLAAFTSTTIAASSAYLMGKYLFGPVTREALVAVPRPEREAVPA</sequence>
<reference evidence="2 3" key="1">
    <citation type="journal article" date="2019" name="Int. J. Syst. Evol. Microbiol.">
        <title>The Global Catalogue of Microorganisms (GCM) 10K type strain sequencing project: providing services to taxonomists for standard genome sequencing and annotation.</title>
        <authorList>
            <consortium name="The Broad Institute Genomics Platform"/>
            <consortium name="The Broad Institute Genome Sequencing Center for Infectious Disease"/>
            <person name="Wu L."/>
            <person name="Ma J."/>
        </authorList>
    </citation>
    <scope>NUCLEOTIDE SEQUENCE [LARGE SCALE GENOMIC DNA]</scope>
    <source>
        <strain evidence="2 3">JCM 10671</strain>
    </source>
</reference>
<accession>A0ABN1GCZ2</accession>
<protein>
    <recommendedName>
        <fullName evidence="4">Carotenoid biosynthesis protein</fullName>
    </recommendedName>
</protein>
<feature type="transmembrane region" description="Helical" evidence="1">
    <location>
        <begin position="52"/>
        <end position="70"/>
    </location>
</feature>
<keyword evidence="1" id="KW-0812">Transmembrane</keyword>
<feature type="transmembrane region" description="Helical" evidence="1">
    <location>
        <begin position="130"/>
        <end position="152"/>
    </location>
</feature>
<feature type="transmembrane region" description="Helical" evidence="1">
    <location>
        <begin position="172"/>
        <end position="191"/>
    </location>
</feature>
<feature type="transmembrane region" description="Helical" evidence="1">
    <location>
        <begin position="98"/>
        <end position="118"/>
    </location>
</feature>